<dbReference type="AlphaFoldDB" id="A0A382AIE7"/>
<gene>
    <name evidence="3" type="ORF">METZ01_LOCUS154199</name>
</gene>
<dbReference type="PANTHER" id="PTHR43352:SF1">
    <property type="entry name" value="ANTHRANILATE--COA LIGASE"/>
    <property type="match status" value="1"/>
</dbReference>
<evidence type="ECO:0000313" key="3">
    <source>
        <dbReference type="EMBL" id="SVB01345.1"/>
    </source>
</evidence>
<feature type="non-terminal residue" evidence="3">
    <location>
        <position position="1"/>
    </location>
</feature>
<accession>A0A382AIE7</accession>
<dbReference type="Pfam" id="PF13193">
    <property type="entry name" value="AMP-binding_C"/>
    <property type="match status" value="1"/>
</dbReference>
<dbReference type="GO" id="GO:0016878">
    <property type="term" value="F:acid-thiol ligase activity"/>
    <property type="evidence" value="ECO:0007669"/>
    <property type="project" value="TreeGrafter"/>
</dbReference>
<dbReference type="SUPFAM" id="SSF56801">
    <property type="entry name" value="Acetyl-CoA synthetase-like"/>
    <property type="match status" value="1"/>
</dbReference>
<sequence length="151" mass="17174">IEGPSIARCYRDDPERTSRIMRGEWLETGDTYIKDDDDVFTYCGRTDDMMKVGGIWCSPFEIEAKLVSHPAVLESAVIAKTDQAGLVKPAAFIVLNNPGEGSETLKEKLTTYLRKNLAPYKFPRWIEFVDELPKTATGKIQRFRLRADEKI</sequence>
<dbReference type="Gene3D" id="3.30.300.30">
    <property type="match status" value="1"/>
</dbReference>
<dbReference type="InterPro" id="IPR045851">
    <property type="entry name" value="AMP-bd_C_sf"/>
</dbReference>
<dbReference type="PANTHER" id="PTHR43352">
    <property type="entry name" value="ACETYL-COA SYNTHETASE"/>
    <property type="match status" value="1"/>
</dbReference>
<evidence type="ECO:0000256" key="1">
    <source>
        <dbReference type="ARBA" id="ARBA00022598"/>
    </source>
</evidence>
<name>A0A382AIE7_9ZZZZ</name>
<dbReference type="GO" id="GO:0044550">
    <property type="term" value="P:secondary metabolite biosynthetic process"/>
    <property type="evidence" value="ECO:0007669"/>
    <property type="project" value="TreeGrafter"/>
</dbReference>
<keyword evidence="1" id="KW-0436">Ligase</keyword>
<dbReference type="InterPro" id="IPR025110">
    <property type="entry name" value="AMP-bd_C"/>
</dbReference>
<dbReference type="EMBL" id="UINC01025557">
    <property type="protein sequence ID" value="SVB01345.1"/>
    <property type="molecule type" value="Genomic_DNA"/>
</dbReference>
<reference evidence="3" key="1">
    <citation type="submission" date="2018-05" db="EMBL/GenBank/DDBJ databases">
        <authorList>
            <person name="Lanie J.A."/>
            <person name="Ng W.-L."/>
            <person name="Kazmierczak K.M."/>
            <person name="Andrzejewski T.M."/>
            <person name="Davidsen T.M."/>
            <person name="Wayne K.J."/>
            <person name="Tettelin H."/>
            <person name="Glass J.I."/>
            <person name="Rusch D."/>
            <person name="Podicherti R."/>
            <person name="Tsui H.-C.T."/>
            <person name="Winkler M.E."/>
        </authorList>
    </citation>
    <scope>NUCLEOTIDE SEQUENCE</scope>
</reference>
<evidence type="ECO:0000259" key="2">
    <source>
        <dbReference type="Pfam" id="PF13193"/>
    </source>
</evidence>
<feature type="domain" description="AMP-binding enzyme C-terminal" evidence="2">
    <location>
        <begin position="61"/>
        <end position="139"/>
    </location>
</feature>
<dbReference type="Gene3D" id="2.30.38.10">
    <property type="entry name" value="Luciferase, Domain 3"/>
    <property type="match status" value="1"/>
</dbReference>
<organism evidence="3">
    <name type="scientific">marine metagenome</name>
    <dbReference type="NCBI Taxonomy" id="408172"/>
    <lineage>
        <taxon>unclassified sequences</taxon>
        <taxon>metagenomes</taxon>
        <taxon>ecological metagenomes</taxon>
    </lineage>
</organism>
<proteinExistence type="predicted"/>
<protein>
    <recommendedName>
        <fullName evidence="2">AMP-binding enzyme C-terminal domain-containing protein</fullName>
    </recommendedName>
</protein>